<protein>
    <submittedName>
        <fullName evidence="2">Uncharacterized protein</fullName>
    </submittedName>
</protein>
<organism evidence="2 3">
    <name type="scientific">Orchesella cincta</name>
    <name type="common">Springtail</name>
    <name type="synonym">Podura cincta</name>
    <dbReference type="NCBI Taxonomy" id="48709"/>
    <lineage>
        <taxon>Eukaryota</taxon>
        <taxon>Metazoa</taxon>
        <taxon>Ecdysozoa</taxon>
        <taxon>Arthropoda</taxon>
        <taxon>Hexapoda</taxon>
        <taxon>Collembola</taxon>
        <taxon>Entomobryomorpha</taxon>
        <taxon>Entomobryoidea</taxon>
        <taxon>Orchesellidae</taxon>
        <taxon>Orchesellinae</taxon>
        <taxon>Orchesella</taxon>
    </lineage>
</organism>
<comment type="caution">
    <text evidence="2">The sequence shown here is derived from an EMBL/GenBank/DDBJ whole genome shotgun (WGS) entry which is preliminary data.</text>
</comment>
<keyword evidence="3" id="KW-1185">Reference proteome</keyword>
<dbReference type="AlphaFoldDB" id="A0A1D2M745"/>
<evidence type="ECO:0000256" key="1">
    <source>
        <dbReference type="SAM" id="MobiDB-lite"/>
    </source>
</evidence>
<dbReference type="EMBL" id="LJIJ01003175">
    <property type="protein sequence ID" value="ODM88795.1"/>
    <property type="molecule type" value="Genomic_DNA"/>
</dbReference>
<proteinExistence type="predicted"/>
<evidence type="ECO:0000313" key="2">
    <source>
        <dbReference type="EMBL" id="ODM88795.1"/>
    </source>
</evidence>
<evidence type="ECO:0000313" key="3">
    <source>
        <dbReference type="Proteomes" id="UP000094527"/>
    </source>
</evidence>
<feature type="region of interest" description="Disordered" evidence="1">
    <location>
        <begin position="101"/>
        <end position="126"/>
    </location>
</feature>
<reference evidence="2 3" key="1">
    <citation type="journal article" date="2016" name="Genome Biol. Evol.">
        <title>Gene Family Evolution Reflects Adaptation to Soil Environmental Stressors in the Genome of the Collembolan Orchesella cincta.</title>
        <authorList>
            <person name="Faddeeva-Vakhrusheva A."/>
            <person name="Derks M.F."/>
            <person name="Anvar S.Y."/>
            <person name="Agamennone V."/>
            <person name="Suring W."/>
            <person name="Smit S."/>
            <person name="van Straalen N.M."/>
            <person name="Roelofs D."/>
        </authorList>
    </citation>
    <scope>NUCLEOTIDE SEQUENCE [LARGE SCALE GENOMIC DNA]</scope>
    <source>
        <tissue evidence="2">Mixed pool</tissue>
    </source>
</reference>
<accession>A0A1D2M745</accession>
<sequence>MPPFVSIRVTGPKTLVPKPVSSGQDCDVNCTWIQFLTAKCHLRLTLKDNVIVRKASHGRGTNAEANLGDHVADFISTNYSRQRPSYTIRLTLVTPRTRLSSGFRPQPEMVTAESGSRKSVSVKNHERKRKVTFRTGRCDKLCIGCVPSRINARTSSRFQPPMELEPLRNSSFGVDVEDVRSVTAFVEERELERAGVQNHFIKNAVICRLNSFNNTELVRIHHELQTLVDDHAWCRLTYRVPRAAHLLSNAFQLETIPRL</sequence>
<feature type="compositionally biased region" description="Polar residues" evidence="1">
    <location>
        <begin position="113"/>
        <end position="122"/>
    </location>
</feature>
<gene>
    <name evidence="2" type="ORF">Ocin01_17888</name>
</gene>
<dbReference type="Proteomes" id="UP000094527">
    <property type="component" value="Unassembled WGS sequence"/>
</dbReference>
<name>A0A1D2M745_ORCCI</name>